<evidence type="ECO:0000256" key="7">
    <source>
        <dbReference type="ARBA" id="ARBA00022884"/>
    </source>
</evidence>
<dbReference type="GO" id="GO:0002143">
    <property type="term" value="P:tRNA wobble position uridine thiolation"/>
    <property type="evidence" value="ECO:0007669"/>
    <property type="project" value="TreeGrafter"/>
</dbReference>
<organism evidence="11">
    <name type="scientific">bioreactor metagenome</name>
    <dbReference type="NCBI Taxonomy" id="1076179"/>
    <lineage>
        <taxon>unclassified sequences</taxon>
        <taxon>metagenomes</taxon>
        <taxon>ecological metagenomes</taxon>
    </lineage>
</organism>
<name>A0A644UZ18_9ZZZZ</name>
<dbReference type="Pfam" id="PF20258">
    <property type="entry name" value="tRNA_Me_trans_C"/>
    <property type="match status" value="1"/>
</dbReference>
<evidence type="ECO:0000256" key="3">
    <source>
        <dbReference type="ARBA" id="ARBA00022679"/>
    </source>
</evidence>
<gene>
    <name evidence="11" type="primary">mnmA_14</name>
    <name evidence="11" type="ORF">SDC9_30284</name>
</gene>
<dbReference type="HAMAP" id="MF_00144">
    <property type="entry name" value="tRNA_thiouridyl_MnmA"/>
    <property type="match status" value="1"/>
</dbReference>
<dbReference type="SUPFAM" id="SSF52402">
    <property type="entry name" value="Adenine nucleotide alpha hydrolases-like"/>
    <property type="match status" value="1"/>
</dbReference>
<dbReference type="InterPro" id="IPR023382">
    <property type="entry name" value="MnmA-like_central_sf"/>
</dbReference>
<dbReference type="PANTHER" id="PTHR11933:SF5">
    <property type="entry name" value="MITOCHONDRIAL TRNA-SPECIFIC 2-THIOURIDYLASE 1"/>
    <property type="match status" value="1"/>
</dbReference>
<keyword evidence="1" id="KW-0963">Cytoplasm</keyword>
<dbReference type="InterPro" id="IPR014729">
    <property type="entry name" value="Rossmann-like_a/b/a_fold"/>
</dbReference>
<dbReference type="Pfam" id="PF03054">
    <property type="entry name" value="tRNA_Me_trans"/>
    <property type="match status" value="1"/>
</dbReference>
<dbReference type="EMBL" id="VSSQ01000188">
    <property type="protein sequence ID" value="MPL84319.1"/>
    <property type="molecule type" value="Genomic_DNA"/>
</dbReference>
<proteinExistence type="inferred from homology"/>
<evidence type="ECO:0000256" key="1">
    <source>
        <dbReference type="ARBA" id="ARBA00022490"/>
    </source>
</evidence>
<comment type="caution">
    <text evidence="11">The sequence shown here is derived from an EMBL/GenBank/DDBJ whole genome shotgun (WGS) entry which is preliminary data.</text>
</comment>
<feature type="domain" description="tRNA-specific 2-thiouridylase MnmA-like central" evidence="10">
    <location>
        <begin position="212"/>
        <end position="276"/>
    </location>
</feature>
<dbReference type="Pfam" id="PF20259">
    <property type="entry name" value="tRNA_Me_trans_M"/>
    <property type="match status" value="1"/>
</dbReference>
<keyword evidence="2" id="KW-0820">tRNA-binding</keyword>
<dbReference type="Gene3D" id="3.40.50.620">
    <property type="entry name" value="HUPs"/>
    <property type="match status" value="1"/>
</dbReference>
<dbReference type="NCBIfam" id="TIGR00420">
    <property type="entry name" value="trmU"/>
    <property type="match status" value="1"/>
</dbReference>
<evidence type="ECO:0000259" key="10">
    <source>
        <dbReference type="Pfam" id="PF20259"/>
    </source>
</evidence>
<accession>A0A644UZ18</accession>
<sequence length="368" mass="40616">MCAKPRVVVAMSGGVDSSLTAALLVRQGYDVIGITMQIWDNSNLQDDADNRGCCSLSAVDDARRVADKIGIPYYVLNFREMFQQTVVDYFIAEYAAGKTPNPCIACNRYVKFEGLLERARQLGADYVATGHYAIIEYSEAQGRYLLKKGVDNSKDQSYALYHLNQHSLKHFLMPLGTYRKTETRQLASEFELAVANKPDSQEICFVPNDDYKSFLADKAPASLRPGKIVDTMGNVLGEHQGVPLYTIGQRKGLGIAASQPLYVVELDHESNTVIVGASNEVYADELIAADLNFIAIDCLNDKMTVSAKIRYNAIPADAVIMPISENQVKVKFNQPQRAITPGQSVVFYDDDVVVGGGIIQKTVRNHKI</sequence>
<dbReference type="FunFam" id="2.30.30.280:FF:000001">
    <property type="entry name" value="tRNA-specific 2-thiouridylase MnmA"/>
    <property type="match status" value="1"/>
</dbReference>
<dbReference type="GO" id="GO:0000049">
    <property type="term" value="F:tRNA binding"/>
    <property type="evidence" value="ECO:0007669"/>
    <property type="project" value="UniProtKB-KW"/>
</dbReference>
<evidence type="ECO:0000256" key="5">
    <source>
        <dbReference type="ARBA" id="ARBA00022741"/>
    </source>
</evidence>
<keyword evidence="4" id="KW-0819">tRNA processing</keyword>
<dbReference type="CDD" id="cd01998">
    <property type="entry name" value="MnmA_TRMU-like"/>
    <property type="match status" value="1"/>
</dbReference>
<evidence type="ECO:0000256" key="8">
    <source>
        <dbReference type="ARBA" id="ARBA00023157"/>
    </source>
</evidence>
<dbReference type="AlphaFoldDB" id="A0A644UZ18"/>
<keyword evidence="3 11" id="KW-0808">Transferase</keyword>
<protein>
    <submittedName>
        <fullName evidence="11">tRNA-specific 2-thiouridylase MnmA</fullName>
        <ecNumber evidence="11">2.8.1.13</ecNumber>
    </submittedName>
</protein>
<reference evidence="11" key="1">
    <citation type="submission" date="2019-08" db="EMBL/GenBank/DDBJ databases">
        <authorList>
            <person name="Kucharzyk K."/>
            <person name="Murdoch R.W."/>
            <person name="Higgins S."/>
            <person name="Loffler F."/>
        </authorList>
    </citation>
    <scope>NUCLEOTIDE SEQUENCE</scope>
</reference>
<dbReference type="InterPro" id="IPR004506">
    <property type="entry name" value="MnmA-like"/>
</dbReference>
<dbReference type="NCBIfam" id="NF001138">
    <property type="entry name" value="PRK00143.1"/>
    <property type="match status" value="1"/>
</dbReference>
<keyword evidence="8" id="KW-1015">Disulfide bond</keyword>
<keyword evidence="5" id="KW-0547">Nucleotide-binding</keyword>
<keyword evidence="7" id="KW-0694">RNA-binding</keyword>
<dbReference type="FunFam" id="3.40.50.620:FF:000115">
    <property type="entry name" value="tRNA-specific 2-thiouridylase MnmA"/>
    <property type="match status" value="1"/>
</dbReference>
<dbReference type="PANTHER" id="PTHR11933">
    <property type="entry name" value="TRNA 5-METHYLAMINOMETHYL-2-THIOURIDYLATE -METHYLTRANSFERASE"/>
    <property type="match status" value="1"/>
</dbReference>
<feature type="domain" description="tRNA-specific 2-thiouridylase MnmA-like C-terminal" evidence="9">
    <location>
        <begin position="284"/>
        <end position="359"/>
    </location>
</feature>
<evidence type="ECO:0000259" key="9">
    <source>
        <dbReference type="Pfam" id="PF20258"/>
    </source>
</evidence>
<dbReference type="GO" id="GO:0103016">
    <property type="term" value="F:tRNA-uridine 2-sulfurtransferase activity"/>
    <property type="evidence" value="ECO:0007669"/>
    <property type="project" value="UniProtKB-EC"/>
</dbReference>
<dbReference type="Gene3D" id="2.40.30.10">
    <property type="entry name" value="Translation factors"/>
    <property type="match status" value="1"/>
</dbReference>
<dbReference type="EC" id="2.8.1.13" evidence="11"/>
<keyword evidence="6" id="KW-0067">ATP-binding</keyword>
<evidence type="ECO:0000313" key="11">
    <source>
        <dbReference type="EMBL" id="MPL84319.1"/>
    </source>
</evidence>
<evidence type="ECO:0000256" key="4">
    <source>
        <dbReference type="ARBA" id="ARBA00022694"/>
    </source>
</evidence>
<evidence type="ECO:0000256" key="2">
    <source>
        <dbReference type="ARBA" id="ARBA00022555"/>
    </source>
</evidence>
<dbReference type="FunFam" id="2.40.30.10:FF:000023">
    <property type="entry name" value="tRNA-specific 2-thiouridylase MnmA"/>
    <property type="match status" value="1"/>
</dbReference>
<dbReference type="InterPro" id="IPR046884">
    <property type="entry name" value="MnmA-like_central"/>
</dbReference>
<dbReference type="Gene3D" id="2.30.30.280">
    <property type="entry name" value="Adenine nucleotide alpha hydrolases-like domains"/>
    <property type="match status" value="1"/>
</dbReference>
<dbReference type="InterPro" id="IPR046885">
    <property type="entry name" value="MnmA-like_C"/>
</dbReference>
<dbReference type="GO" id="GO:0005524">
    <property type="term" value="F:ATP binding"/>
    <property type="evidence" value="ECO:0007669"/>
    <property type="project" value="UniProtKB-KW"/>
</dbReference>
<evidence type="ECO:0000256" key="6">
    <source>
        <dbReference type="ARBA" id="ARBA00022840"/>
    </source>
</evidence>